<organism evidence="1 2">
    <name type="scientific">Xenorhabdus nematophila (strain ATCC 19061 / DSM 3370 / CCUG 14189 / LMG 1036 / NCIMB 9965 / AN6)</name>
    <dbReference type="NCBI Taxonomy" id="406817"/>
    <lineage>
        <taxon>Bacteria</taxon>
        <taxon>Pseudomonadati</taxon>
        <taxon>Pseudomonadota</taxon>
        <taxon>Gammaproteobacteria</taxon>
        <taxon>Enterobacterales</taxon>
        <taxon>Morganellaceae</taxon>
        <taxon>Xenorhabdus</taxon>
    </lineage>
</organism>
<dbReference type="HOGENOM" id="CLU_1874661_0_0_6"/>
<keyword evidence="2" id="KW-1185">Reference proteome</keyword>
<gene>
    <name evidence="1" type="ORF">XNC1_p0183</name>
</gene>
<protein>
    <submittedName>
        <fullName evidence="1">Uncharacterized protein</fullName>
    </submittedName>
</protein>
<geneLocation type="plasmid" evidence="1 2">
    <name>XNC1_p</name>
</geneLocation>
<accession>D3VM99</accession>
<dbReference type="EMBL" id="FN667743">
    <property type="protein sequence ID" value="CBJ93051.1"/>
    <property type="molecule type" value="Genomic_DNA"/>
</dbReference>
<dbReference type="Proteomes" id="UP000008075">
    <property type="component" value="Plasmid XNC1_p"/>
</dbReference>
<dbReference type="KEGG" id="xne:XNC1_p0183"/>
<keyword evidence="1" id="KW-0614">Plasmid</keyword>
<sequence length="136" mass="14752">MLWKSKLSTKGSSMGKKVHIICGKCGSDEMNFVINEHCPDDPQNVASMSCSNCCELTGIAEWSEFNGRELKGEAVALSASASVNALLGLLRQAMDSVEYRLYGGDMSLSGYDAAELIDLQERAEKALSALRSDQHE</sequence>
<dbReference type="AlphaFoldDB" id="D3VM99"/>
<reference evidence="1 2" key="1">
    <citation type="journal article" date="2011" name="PLoS ONE">
        <title>The entomopathogenic bacterial endosymbionts xenorhabdus and photorhabdus: convergent lifestyles from divergent genomes.</title>
        <authorList>
            <person name="Chaston J.M."/>
            <person name="Suen G."/>
            <person name="Tucker S.L."/>
            <person name="Andersen A.W."/>
            <person name="Bhasin A."/>
            <person name="Bode E."/>
            <person name="Bode H.B."/>
            <person name="Brachmann A.O."/>
            <person name="Cowles C.E."/>
            <person name="Cowles K.N."/>
            <person name="Darby C."/>
            <person name="de Leon L."/>
            <person name="Drace K."/>
            <person name="Du Z."/>
            <person name="Givaudan A."/>
            <person name="Herbert Tran E.E."/>
            <person name="Jewell K.A."/>
            <person name="Knack J.J."/>
            <person name="Krasomil-Osterfeld K.C."/>
            <person name="Kukor R."/>
            <person name="Lanois A."/>
            <person name="Latreille P."/>
            <person name="Leimgruber N.K."/>
            <person name="Lipke C.M."/>
            <person name="Liu R."/>
            <person name="Lu X."/>
            <person name="Martens E.C."/>
            <person name="Marri P.R."/>
            <person name="Medigue C."/>
            <person name="Menard M.L."/>
            <person name="Miller N.M."/>
            <person name="Morales-Soto N."/>
            <person name="Norton S."/>
            <person name="Ogier J.C."/>
            <person name="Orchard S.S."/>
            <person name="Park D."/>
            <person name="Park Y."/>
            <person name="Qurollo B.A."/>
            <person name="Sugar D.R."/>
            <person name="Richards G.R."/>
            <person name="Rouy Z."/>
            <person name="Slominski B."/>
            <person name="Slominski K."/>
            <person name="Snyder H."/>
            <person name="Tjaden B.C."/>
            <person name="van der Hoeven R."/>
            <person name="Welch R.D."/>
            <person name="Wheeler C."/>
            <person name="Xiang B."/>
            <person name="Barbazuk B."/>
            <person name="Gaudriault S."/>
            <person name="Goodner B."/>
            <person name="Slater S.C."/>
            <person name="Forst S."/>
            <person name="Goldman B.S."/>
            <person name="Goodrich-Blair H."/>
        </authorList>
    </citation>
    <scope>NUCLEOTIDE SEQUENCE [LARGE SCALE GENOMIC DNA]</scope>
    <source>
        <strain evidence="2">ATCC 19061 / DSM 3370 / CCUG 14189 / LMG 1036 / NCIMB 9965 / AN6</strain>
    </source>
</reference>
<name>D3VM99_XENNA</name>
<evidence type="ECO:0000313" key="1">
    <source>
        <dbReference type="EMBL" id="CBJ93051.1"/>
    </source>
</evidence>
<proteinExistence type="predicted"/>
<evidence type="ECO:0000313" key="2">
    <source>
        <dbReference type="Proteomes" id="UP000008075"/>
    </source>
</evidence>